<feature type="repeat" description="PPR" evidence="10">
    <location>
        <begin position="931"/>
        <end position="965"/>
    </location>
</feature>
<dbReference type="SUPFAM" id="SSF48452">
    <property type="entry name" value="TPR-like"/>
    <property type="match status" value="1"/>
</dbReference>
<name>A0AAV5KGT4_9ROSI</name>
<dbReference type="GO" id="GO:0005739">
    <property type="term" value="C:mitochondrion"/>
    <property type="evidence" value="ECO:0007669"/>
    <property type="project" value="UniProtKB-SubCell"/>
</dbReference>
<dbReference type="FunFam" id="1.25.40.10:FF:000031">
    <property type="entry name" value="Pentatricopeptide repeat-containing protein mitochondrial"/>
    <property type="match status" value="1"/>
</dbReference>
<evidence type="ECO:0000256" key="3">
    <source>
        <dbReference type="ARBA" id="ARBA00006643"/>
    </source>
</evidence>
<dbReference type="InterPro" id="IPR032867">
    <property type="entry name" value="DYW_dom"/>
</dbReference>
<dbReference type="GO" id="GO:1902600">
    <property type="term" value="P:proton transmembrane transport"/>
    <property type="evidence" value="ECO:0007669"/>
    <property type="project" value="InterPro"/>
</dbReference>
<evidence type="ECO:0000313" key="14">
    <source>
        <dbReference type="Proteomes" id="UP001054252"/>
    </source>
</evidence>
<evidence type="ECO:0000256" key="10">
    <source>
        <dbReference type="PROSITE-ProRule" id="PRU00708"/>
    </source>
</evidence>
<evidence type="ECO:0000259" key="12">
    <source>
        <dbReference type="Pfam" id="PF14432"/>
    </source>
</evidence>
<dbReference type="GO" id="GO:0016020">
    <property type="term" value="C:membrane"/>
    <property type="evidence" value="ECO:0007669"/>
    <property type="project" value="UniProtKB-SubCell"/>
</dbReference>
<feature type="repeat" description="PPR" evidence="10">
    <location>
        <begin position="597"/>
        <end position="631"/>
    </location>
</feature>
<feature type="repeat" description="PPR" evidence="10">
    <location>
        <begin position="566"/>
        <end position="596"/>
    </location>
</feature>
<feature type="domain" description="Cation/H+ exchanger transmembrane" evidence="11">
    <location>
        <begin position="134"/>
        <end position="427"/>
    </location>
</feature>
<dbReference type="Pfam" id="PF00999">
    <property type="entry name" value="Na_H_Exchanger"/>
    <property type="match status" value="1"/>
</dbReference>
<dbReference type="Pfam" id="PF14432">
    <property type="entry name" value="DYW_deaminase"/>
    <property type="match status" value="1"/>
</dbReference>
<dbReference type="PANTHER" id="PTHR47926:SF420">
    <property type="entry name" value="REPEAT-CONTAINING PROTEIN, PUTATIVE-RELATED"/>
    <property type="match status" value="1"/>
</dbReference>
<feature type="repeat" description="PPR" evidence="10">
    <location>
        <begin position="531"/>
        <end position="565"/>
    </location>
</feature>
<dbReference type="InterPro" id="IPR006153">
    <property type="entry name" value="Cation/H_exchanger_TM"/>
</dbReference>
<evidence type="ECO:0000256" key="9">
    <source>
        <dbReference type="ARBA" id="ARBA00023136"/>
    </source>
</evidence>
<evidence type="ECO:0000259" key="11">
    <source>
        <dbReference type="Pfam" id="PF00999"/>
    </source>
</evidence>
<keyword evidence="5" id="KW-0677">Repeat</keyword>
<dbReference type="InterPro" id="IPR011990">
    <property type="entry name" value="TPR-like_helical_dom_sf"/>
</dbReference>
<accession>A0AAV5KGT4</accession>
<dbReference type="FunFam" id="1.25.40.10:FF:000366">
    <property type="entry name" value="Pentatricopeptide (PPR) repeat-containing protein"/>
    <property type="match status" value="1"/>
</dbReference>
<dbReference type="InterPro" id="IPR038770">
    <property type="entry name" value="Na+/solute_symporter_sf"/>
</dbReference>
<evidence type="ECO:0000256" key="1">
    <source>
        <dbReference type="ARBA" id="ARBA00004141"/>
    </source>
</evidence>
<evidence type="ECO:0000313" key="13">
    <source>
        <dbReference type="EMBL" id="GKV23812.1"/>
    </source>
</evidence>
<dbReference type="Pfam" id="PF01535">
    <property type="entry name" value="PPR"/>
    <property type="match status" value="2"/>
</dbReference>
<protein>
    <recommendedName>
        <fullName evidence="15">Pentatricopeptide repeat-containing protein</fullName>
    </recommendedName>
</protein>
<feature type="repeat" description="PPR" evidence="10">
    <location>
        <begin position="763"/>
        <end position="793"/>
    </location>
</feature>
<dbReference type="InterPro" id="IPR046960">
    <property type="entry name" value="PPR_At4g14850-like_plant"/>
</dbReference>
<keyword evidence="9" id="KW-0472">Membrane</keyword>
<evidence type="ECO:0000256" key="5">
    <source>
        <dbReference type="ARBA" id="ARBA00022737"/>
    </source>
</evidence>
<feature type="repeat" description="PPR" evidence="10">
    <location>
        <begin position="865"/>
        <end position="895"/>
    </location>
</feature>
<evidence type="ECO:0000256" key="6">
    <source>
        <dbReference type="ARBA" id="ARBA00022946"/>
    </source>
</evidence>
<dbReference type="Pfam" id="PF13041">
    <property type="entry name" value="PPR_2"/>
    <property type="match status" value="3"/>
</dbReference>
<dbReference type="Proteomes" id="UP001054252">
    <property type="component" value="Unassembled WGS sequence"/>
</dbReference>
<dbReference type="EMBL" id="BPVZ01000064">
    <property type="protein sequence ID" value="GKV23812.1"/>
    <property type="molecule type" value="Genomic_DNA"/>
</dbReference>
<dbReference type="Gene3D" id="1.25.40.10">
    <property type="entry name" value="Tetratricopeptide repeat domain"/>
    <property type="match status" value="3"/>
</dbReference>
<keyword evidence="14" id="KW-1185">Reference proteome</keyword>
<evidence type="ECO:0000256" key="4">
    <source>
        <dbReference type="ARBA" id="ARBA00022692"/>
    </source>
</evidence>
<keyword evidence="4" id="KW-0812">Transmembrane</keyword>
<reference evidence="13 14" key="1">
    <citation type="journal article" date="2021" name="Commun. Biol.">
        <title>The genome of Shorea leprosula (Dipterocarpaceae) highlights the ecological relevance of drought in aseasonal tropical rainforests.</title>
        <authorList>
            <person name="Ng K.K.S."/>
            <person name="Kobayashi M.J."/>
            <person name="Fawcett J.A."/>
            <person name="Hatakeyama M."/>
            <person name="Paape T."/>
            <person name="Ng C.H."/>
            <person name="Ang C.C."/>
            <person name="Tnah L.H."/>
            <person name="Lee C.T."/>
            <person name="Nishiyama T."/>
            <person name="Sese J."/>
            <person name="O'Brien M.J."/>
            <person name="Copetti D."/>
            <person name="Mohd Noor M.I."/>
            <person name="Ong R.C."/>
            <person name="Putra M."/>
            <person name="Sireger I.Z."/>
            <person name="Indrioko S."/>
            <person name="Kosugi Y."/>
            <person name="Izuno A."/>
            <person name="Isagi Y."/>
            <person name="Lee S.L."/>
            <person name="Shimizu K.K."/>
        </authorList>
    </citation>
    <scope>NUCLEOTIDE SEQUENCE [LARGE SCALE GENOMIC DNA]</scope>
    <source>
        <strain evidence="13">214</strain>
    </source>
</reference>
<dbReference type="FunFam" id="1.20.1530.20:FF:000011">
    <property type="entry name" value="K(+) efflux antiporter 3, chloroplastic"/>
    <property type="match status" value="1"/>
</dbReference>
<keyword evidence="8" id="KW-0496">Mitochondrion</keyword>
<dbReference type="FunFam" id="1.25.40.10:FF:000488">
    <property type="entry name" value="Pentatricopeptide repeat-containing protein, mitochondrial"/>
    <property type="match status" value="1"/>
</dbReference>
<proteinExistence type="inferred from homology"/>
<dbReference type="Gene3D" id="1.20.1530.20">
    <property type="match status" value="1"/>
</dbReference>
<sequence>MGLTTTTMLHLESCGQTPKAYDFIKQKCHGRTTSCASWFPRGCFNRPHTHNLFIDSALYAIRDGRMINCSLVSKSIFVGTSLLTSSLFHQRELSFSNNRLVQRGRSRIYATVDVAGAVEVINDLGLDTLTFLAVTVLIVPAFKIIRASPILGFFFAGVVLNQFGLIRNLTDVKVLSEWGILFLLFEMGLELSLDRLKALAKFAFGMGFTQVMLSTLAFTAFELPPNGAIGTRILEFLFHSRPDLVNIRSIDEALVIGAALSLSSSAFVLQLLAEKGELPTRFGSATLGILLLQDIVVVPLLVILPVLEGQNLIGESIWPMLAKESLKALGGLGLLSLGGKYILRRVFEFVAETRSSEAFVALCLLTVAGTSLLTQQLGFSDTLGAFLAGALLAETNFRTQIEADIRPFKGLLLGLFFVTTGTSIDMQPRSVLMGTAPRQDGALEITNSILLFDVFKITLPYLPMKWLKRIPLPPPSLTRPRSFAPFASSTTPQNASSSALLDEFTNLCYQKDLPRAVRTMAAMERYGISADSITYSELIKCCMARGAVAEGKMVHKHVFSNGYEPKTFLVNILINMYVKFNLLEEARALFDEMPERNVVSWTTMISAYANAKFNQKALAFLVLMLREGVRPNMFTYSSVLRACEGLLNLKQLHCGIIKVGLELDVFVRSALVDIYSKFGDLQDALCVFNEMRTGDLVVWNSIIGAFAQNSDGDEALNQYRRMKRDGFSADQSTLTSVLRACTGLALLEVGRQVHVHVFKFHQDLILNNALLDMYCKCGSLEDAKFVFNRMAERDVISWSTMIAGLAQNGQSQGALKFFESMKVSGIKPNYITILGVLFACSHAGLVEEGLYYFQSMKNLFGIDPGREHYGCMIDLLGRAGKLDEALNLMQEMKCEPDAVIWRTLLGACRVHRNVDLAIYAAKQILKLDPQDSGTYILLSNIYANSQRWEDVSEIRRAMRDRGITKEPGCSWIEANKQIHAFILGDNSHPQIKDINRKLNHLIHELMGIGYVPDTNFVLQDLEREQREDSLRYHSEKLAIVFGLMSLSRGNAIRIRKNLRICGDCHTFAKLVAKMENCLIVIRDPIRYHHFKDGVCTCGDYW</sequence>
<keyword evidence="6" id="KW-0809">Transit peptide</keyword>
<dbReference type="GO" id="GO:0009451">
    <property type="term" value="P:RNA modification"/>
    <property type="evidence" value="ECO:0007669"/>
    <property type="project" value="InterPro"/>
</dbReference>
<dbReference type="FunFam" id="1.25.40.10:FF:000501">
    <property type="entry name" value="Putative pentatricopeptide repeat-containing protein mitochondrial"/>
    <property type="match status" value="1"/>
</dbReference>
<feature type="repeat" description="PPR" evidence="10">
    <location>
        <begin position="695"/>
        <end position="729"/>
    </location>
</feature>
<comment type="similarity">
    <text evidence="3">Belongs to the PPR family. PCMP-H subfamily.</text>
</comment>
<dbReference type="InterPro" id="IPR046848">
    <property type="entry name" value="E_motif"/>
</dbReference>
<feature type="domain" description="DYW" evidence="12">
    <location>
        <begin position="1009"/>
        <end position="1101"/>
    </location>
</feature>
<dbReference type="PROSITE" id="PS51375">
    <property type="entry name" value="PPR"/>
    <property type="match status" value="8"/>
</dbReference>
<evidence type="ECO:0000256" key="7">
    <source>
        <dbReference type="ARBA" id="ARBA00022989"/>
    </source>
</evidence>
<dbReference type="NCBIfam" id="TIGR00756">
    <property type="entry name" value="PPR"/>
    <property type="match status" value="6"/>
</dbReference>
<comment type="subcellular location">
    <subcellularLocation>
        <location evidence="1">Membrane</location>
        <topology evidence="1">Multi-pass membrane protein</topology>
    </subcellularLocation>
    <subcellularLocation>
        <location evidence="2">Mitochondrion</location>
    </subcellularLocation>
</comment>
<keyword evidence="7" id="KW-1133">Transmembrane helix</keyword>
<feature type="repeat" description="PPR" evidence="10">
    <location>
        <begin position="794"/>
        <end position="828"/>
    </location>
</feature>
<dbReference type="GO" id="GO:0003723">
    <property type="term" value="F:RNA binding"/>
    <property type="evidence" value="ECO:0007669"/>
    <property type="project" value="InterPro"/>
</dbReference>
<dbReference type="GO" id="GO:0008270">
    <property type="term" value="F:zinc ion binding"/>
    <property type="evidence" value="ECO:0007669"/>
    <property type="project" value="InterPro"/>
</dbReference>
<dbReference type="PANTHER" id="PTHR47926">
    <property type="entry name" value="PENTATRICOPEPTIDE REPEAT-CONTAINING PROTEIN"/>
    <property type="match status" value="1"/>
</dbReference>
<comment type="caution">
    <text evidence="13">The sequence shown here is derived from an EMBL/GenBank/DDBJ whole genome shotgun (WGS) entry which is preliminary data.</text>
</comment>
<evidence type="ECO:0000256" key="8">
    <source>
        <dbReference type="ARBA" id="ARBA00023128"/>
    </source>
</evidence>
<dbReference type="InterPro" id="IPR002885">
    <property type="entry name" value="PPR_rpt"/>
</dbReference>
<dbReference type="Pfam" id="PF20431">
    <property type="entry name" value="E_motif"/>
    <property type="match status" value="1"/>
</dbReference>
<evidence type="ECO:0000256" key="2">
    <source>
        <dbReference type="ARBA" id="ARBA00004173"/>
    </source>
</evidence>
<gene>
    <name evidence="13" type="ORF">SLEP1_g33505</name>
</gene>
<evidence type="ECO:0008006" key="15">
    <source>
        <dbReference type="Google" id="ProtNLM"/>
    </source>
</evidence>
<organism evidence="13 14">
    <name type="scientific">Rubroshorea leprosula</name>
    <dbReference type="NCBI Taxonomy" id="152421"/>
    <lineage>
        <taxon>Eukaryota</taxon>
        <taxon>Viridiplantae</taxon>
        <taxon>Streptophyta</taxon>
        <taxon>Embryophyta</taxon>
        <taxon>Tracheophyta</taxon>
        <taxon>Spermatophyta</taxon>
        <taxon>Magnoliopsida</taxon>
        <taxon>eudicotyledons</taxon>
        <taxon>Gunneridae</taxon>
        <taxon>Pentapetalae</taxon>
        <taxon>rosids</taxon>
        <taxon>malvids</taxon>
        <taxon>Malvales</taxon>
        <taxon>Dipterocarpaceae</taxon>
        <taxon>Rubroshorea</taxon>
    </lineage>
</organism>
<dbReference type="AlphaFoldDB" id="A0AAV5KGT4"/>
<dbReference type="GO" id="GO:0015297">
    <property type="term" value="F:antiporter activity"/>
    <property type="evidence" value="ECO:0007669"/>
    <property type="project" value="InterPro"/>
</dbReference>